<evidence type="ECO:0000256" key="1">
    <source>
        <dbReference type="ARBA" id="ARBA00022741"/>
    </source>
</evidence>
<organism evidence="8 9">
    <name type="scientific">Kushneria aurantia</name>
    <dbReference type="NCBI Taxonomy" id="504092"/>
    <lineage>
        <taxon>Bacteria</taxon>
        <taxon>Pseudomonadati</taxon>
        <taxon>Pseudomonadota</taxon>
        <taxon>Gammaproteobacteria</taxon>
        <taxon>Oceanospirillales</taxon>
        <taxon>Halomonadaceae</taxon>
        <taxon>Kushneria</taxon>
    </lineage>
</organism>
<dbReference type="Pfam" id="PF07683">
    <property type="entry name" value="CobW_C"/>
    <property type="match status" value="1"/>
</dbReference>
<gene>
    <name evidence="8" type="ORF">ACFFHW_16065</name>
</gene>
<comment type="similarity">
    <text evidence="4">Belongs to the SIMIBI class G3E GTPase family. ZNG1 subfamily.</text>
</comment>
<dbReference type="SMART" id="SM00833">
    <property type="entry name" value="CobW_C"/>
    <property type="match status" value="1"/>
</dbReference>
<evidence type="ECO:0000313" key="9">
    <source>
        <dbReference type="Proteomes" id="UP001589814"/>
    </source>
</evidence>
<feature type="domain" description="CobW C-terminal" evidence="7">
    <location>
        <begin position="268"/>
        <end position="362"/>
    </location>
</feature>
<dbReference type="PANTHER" id="PTHR13748">
    <property type="entry name" value="COBW-RELATED"/>
    <property type="match status" value="1"/>
</dbReference>
<reference evidence="8 9" key="1">
    <citation type="submission" date="2024-09" db="EMBL/GenBank/DDBJ databases">
        <authorList>
            <person name="Sun Q."/>
            <person name="Mori K."/>
        </authorList>
    </citation>
    <scope>NUCLEOTIDE SEQUENCE [LARGE SCALE GENOMIC DNA]</scope>
    <source>
        <strain evidence="8 9">CCM 7415</strain>
    </source>
</reference>
<name>A0ABV6G737_9GAMM</name>
<dbReference type="InterPro" id="IPR027417">
    <property type="entry name" value="P-loop_NTPase"/>
</dbReference>
<comment type="function">
    <text evidence="5">Zinc chaperone that directly transfers zinc cofactor to target proteins, thereby activating them. Zinc is transferred from the CXCC motif in the GTPase domain to the zinc binding site in target proteins in a process requiring GTP hydrolysis.</text>
</comment>
<evidence type="ECO:0000256" key="2">
    <source>
        <dbReference type="ARBA" id="ARBA00022801"/>
    </source>
</evidence>
<accession>A0ABV6G737</accession>
<sequence length="364" mass="39848">MAHTTPLAHDADLKRIPVTLLTGFLGSGKTTLLNALVQQPAMSQTLVLINEFGDIGLDHDLFAASSDGEQIELASGCICCTIRTDLARTLREAVWRFSRDGQRRFDRLVIETTGLADPAPIVQTLLSEPKVARHYRLDGIVTTLDVTNAGDTLARFEEARRQAAMADLLLLTKSDQANDSALADLEQRLATLNPGARREVVSHGALDAARLTGLVPQALGSGSEIDTWLDEAAQPPTLRGVERFGPSSAAPALLLSRDAQQGRHDEGIRAHSFTFETPIDAGRFEHWLSLLDMLMGEDMLRFKGIVDIAGRQRPVAVHGVQRLLYPPVELARWPGQTRGSRLVFITRKIERQQLADSLEKGLFG</sequence>
<dbReference type="InterPro" id="IPR036627">
    <property type="entry name" value="CobW-likC_sf"/>
</dbReference>
<evidence type="ECO:0000256" key="4">
    <source>
        <dbReference type="ARBA" id="ARBA00034320"/>
    </source>
</evidence>
<comment type="caution">
    <text evidence="8">The sequence shown here is derived from an EMBL/GenBank/DDBJ whole genome shotgun (WGS) entry which is preliminary data.</text>
</comment>
<protein>
    <submittedName>
        <fullName evidence="8">CobW family GTP-binding protein</fullName>
    </submittedName>
</protein>
<evidence type="ECO:0000256" key="3">
    <source>
        <dbReference type="ARBA" id="ARBA00023186"/>
    </source>
</evidence>
<keyword evidence="1" id="KW-0547">Nucleotide-binding</keyword>
<dbReference type="Gene3D" id="3.40.50.300">
    <property type="entry name" value="P-loop containing nucleotide triphosphate hydrolases"/>
    <property type="match status" value="1"/>
</dbReference>
<dbReference type="Gene3D" id="3.30.1220.10">
    <property type="entry name" value="CobW-like, C-terminal domain"/>
    <property type="match status" value="1"/>
</dbReference>
<dbReference type="InterPro" id="IPR011629">
    <property type="entry name" value="CobW-like_C"/>
</dbReference>
<dbReference type="RefSeq" id="WP_019951116.1">
    <property type="nucleotide sequence ID" value="NZ_JBHLVX010000060.1"/>
</dbReference>
<keyword evidence="2" id="KW-0378">Hydrolase</keyword>
<evidence type="ECO:0000256" key="6">
    <source>
        <dbReference type="ARBA" id="ARBA00049117"/>
    </source>
</evidence>
<dbReference type="Pfam" id="PF02492">
    <property type="entry name" value="cobW"/>
    <property type="match status" value="1"/>
</dbReference>
<dbReference type="SUPFAM" id="SSF52540">
    <property type="entry name" value="P-loop containing nucleoside triphosphate hydrolases"/>
    <property type="match status" value="1"/>
</dbReference>
<dbReference type="EMBL" id="JBHLVX010000060">
    <property type="protein sequence ID" value="MFC0269483.1"/>
    <property type="molecule type" value="Genomic_DNA"/>
</dbReference>
<keyword evidence="9" id="KW-1185">Reference proteome</keyword>
<dbReference type="Proteomes" id="UP001589814">
    <property type="component" value="Unassembled WGS sequence"/>
</dbReference>
<dbReference type="CDD" id="cd03112">
    <property type="entry name" value="CobW-like"/>
    <property type="match status" value="1"/>
</dbReference>
<evidence type="ECO:0000256" key="5">
    <source>
        <dbReference type="ARBA" id="ARBA00045658"/>
    </source>
</evidence>
<dbReference type="SUPFAM" id="SSF90002">
    <property type="entry name" value="Hypothetical protein YjiA, C-terminal domain"/>
    <property type="match status" value="1"/>
</dbReference>
<dbReference type="InterPro" id="IPR051316">
    <property type="entry name" value="Zinc-reg_GTPase_activator"/>
</dbReference>
<proteinExistence type="inferred from homology"/>
<dbReference type="PANTHER" id="PTHR13748:SF62">
    <property type="entry name" value="COBW DOMAIN-CONTAINING PROTEIN"/>
    <property type="match status" value="1"/>
</dbReference>
<keyword evidence="3" id="KW-0143">Chaperone</keyword>
<dbReference type="InterPro" id="IPR003495">
    <property type="entry name" value="CobW/HypB/UreG_nucleotide-bd"/>
</dbReference>
<evidence type="ECO:0000313" key="8">
    <source>
        <dbReference type="EMBL" id="MFC0269483.1"/>
    </source>
</evidence>
<comment type="catalytic activity">
    <reaction evidence="6">
        <text>GTP + H2O = GDP + phosphate + H(+)</text>
        <dbReference type="Rhea" id="RHEA:19669"/>
        <dbReference type="ChEBI" id="CHEBI:15377"/>
        <dbReference type="ChEBI" id="CHEBI:15378"/>
        <dbReference type="ChEBI" id="CHEBI:37565"/>
        <dbReference type="ChEBI" id="CHEBI:43474"/>
        <dbReference type="ChEBI" id="CHEBI:58189"/>
    </reaction>
    <physiologicalReaction direction="left-to-right" evidence="6">
        <dbReference type="Rhea" id="RHEA:19670"/>
    </physiologicalReaction>
</comment>
<evidence type="ECO:0000259" key="7">
    <source>
        <dbReference type="SMART" id="SM00833"/>
    </source>
</evidence>